<evidence type="ECO:0000313" key="2">
    <source>
        <dbReference type="EMBL" id="GGB32638.1"/>
    </source>
</evidence>
<evidence type="ECO:0000313" key="3">
    <source>
        <dbReference type="Proteomes" id="UP000623067"/>
    </source>
</evidence>
<gene>
    <name evidence="2" type="ORF">GCM10011380_22580</name>
</gene>
<keyword evidence="1" id="KW-0732">Signal</keyword>
<feature type="signal peptide" evidence="1">
    <location>
        <begin position="1"/>
        <end position="22"/>
    </location>
</feature>
<reference evidence="2" key="1">
    <citation type="journal article" date="2014" name="Int. J. Syst. Evol. Microbiol.">
        <title>Complete genome sequence of Corynebacterium casei LMG S-19264T (=DSM 44701T), isolated from a smear-ripened cheese.</title>
        <authorList>
            <consortium name="US DOE Joint Genome Institute (JGI-PGF)"/>
            <person name="Walter F."/>
            <person name="Albersmeier A."/>
            <person name="Kalinowski J."/>
            <person name="Ruckert C."/>
        </authorList>
    </citation>
    <scope>NUCLEOTIDE SEQUENCE</scope>
    <source>
        <strain evidence="2">CGMCC 1.15330</strain>
    </source>
</reference>
<protein>
    <recommendedName>
        <fullName evidence="4">Outer membrane protein beta-barrel domain-containing protein</fullName>
    </recommendedName>
</protein>
<evidence type="ECO:0008006" key="4">
    <source>
        <dbReference type="Google" id="ProtNLM"/>
    </source>
</evidence>
<dbReference type="Gene3D" id="2.40.160.170">
    <property type="match status" value="1"/>
</dbReference>
<sequence>MTKTNIALAVVGIVALAAPVAAQERAAEDSGPRSTVTAAIVGGTLGIGPELGFRINDHIGIRGSATFLSINGSASSDDTDYDAKLRLKSFGGMVDIYPFGGSFRISGGARANRSNAGLDAELSNGQSTIEVGGETYTAAQVGTLSGRAEVKKFAPALTLGWSGGNRRGFMFGFEAGALFQGAVRIREFTSTGTLRNDPNFRASLEDERRSLQDDVDKYKVYPILMTSIGYRF</sequence>
<organism evidence="2 3">
    <name type="scientific">Sphingomonas metalli</name>
    <dbReference type="NCBI Taxonomy" id="1779358"/>
    <lineage>
        <taxon>Bacteria</taxon>
        <taxon>Pseudomonadati</taxon>
        <taxon>Pseudomonadota</taxon>
        <taxon>Alphaproteobacteria</taxon>
        <taxon>Sphingomonadales</taxon>
        <taxon>Sphingomonadaceae</taxon>
        <taxon>Sphingomonas</taxon>
    </lineage>
</organism>
<name>A0A916WTC1_9SPHN</name>
<feature type="chain" id="PRO_5037103631" description="Outer membrane protein beta-barrel domain-containing protein" evidence="1">
    <location>
        <begin position="23"/>
        <end position="232"/>
    </location>
</feature>
<dbReference type="EMBL" id="BMIH01000003">
    <property type="protein sequence ID" value="GGB32638.1"/>
    <property type="molecule type" value="Genomic_DNA"/>
</dbReference>
<evidence type="ECO:0000256" key="1">
    <source>
        <dbReference type="SAM" id="SignalP"/>
    </source>
</evidence>
<accession>A0A916WTC1</accession>
<dbReference type="Proteomes" id="UP000623067">
    <property type="component" value="Unassembled WGS sequence"/>
</dbReference>
<keyword evidence="3" id="KW-1185">Reference proteome</keyword>
<dbReference type="AlphaFoldDB" id="A0A916WTC1"/>
<comment type="caution">
    <text evidence="2">The sequence shown here is derived from an EMBL/GenBank/DDBJ whole genome shotgun (WGS) entry which is preliminary data.</text>
</comment>
<dbReference type="RefSeq" id="WP_188658892.1">
    <property type="nucleotide sequence ID" value="NZ_BMIH01000003.1"/>
</dbReference>
<reference evidence="2" key="2">
    <citation type="submission" date="2020-09" db="EMBL/GenBank/DDBJ databases">
        <authorList>
            <person name="Sun Q."/>
            <person name="Zhou Y."/>
        </authorList>
    </citation>
    <scope>NUCLEOTIDE SEQUENCE</scope>
    <source>
        <strain evidence="2">CGMCC 1.15330</strain>
    </source>
</reference>
<proteinExistence type="predicted"/>